<dbReference type="SUPFAM" id="SSF51126">
    <property type="entry name" value="Pectin lyase-like"/>
    <property type="match status" value="1"/>
</dbReference>
<dbReference type="PANTHER" id="PTHR41339">
    <property type="entry name" value="LIPL48"/>
    <property type="match status" value="1"/>
</dbReference>
<dbReference type="RefSeq" id="WP_376864547.1">
    <property type="nucleotide sequence ID" value="NZ_JBHRYB010000001.1"/>
</dbReference>
<dbReference type="InterPro" id="IPR011050">
    <property type="entry name" value="Pectin_lyase_fold/virulence"/>
</dbReference>
<keyword evidence="3" id="KW-1185">Reference proteome</keyword>
<organism evidence="2 3">
    <name type="scientific">Bacterioplanoides pacificum</name>
    <dbReference type="NCBI Taxonomy" id="1171596"/>
    <lineage>
        <taxon>Bacteria</taxon>
        <taxon>Pseudomonadati</taxon>
        <taxon>Pseudomonadota</taxon>
        <taxon>Gammaproteobacteria</taxon>
        <taxon>Oceanospirillales</taxon>
        <taxon>Oceanospirillaceae</taxon>
        <taxon>Bacterioplanoides</taxon>
    </lineage>
</organism>
<sequence length="488" mass="50521">MNLNKSLLAIAVTSALVGCGSDDDNNNDTSKGGSSASFVTCNDATNVCTLDGVIDRDYTLTADKEWRLVGFTTVGTGGKRVETAADVAAVKAAGVTLTIEPGVHVKALGTGALMVTRGSKLIADGKKSDGTIDPITFSSAQDENFDGEGEWGGVIVQGFAPQVGPGEPREVISCGDVVCNVKGEGGAEIGNYGGTDAADNSGVIRYVRIAEGGKVAGPNNEINGLTLQGVGHGTTVEYVQVHNNLDDGIEWFGGTVNVKYAVLTGNDDDDLDFDEGYQGNIQHVLIRKNPTKSGPTGSNDPRGIEGNSDLELAPTEEDPNGAVKTTNAAIANVTIIGSEVSNNAESKKGQQPGVKLRGMVNTTLDKVAVSNFVKGCLEVKNSQEVNVKVSNVLCDTVALKNDAPQEGQVTMIDAADMAFSESWAITNPEAALNTSAAIDAVDNGSNFTFDPTDYIGAVKPGTAKADAWYNGWIIPGSLDQVAAAAEAK</sequence>
<name>A0ABV7VPS1_9GAMM</name>
<protein>
    <recommendedName>
        <fullName evidence="4">Lipoprotein</fullName>
    </recommendedName>
</protein>
<evidence type="ECO:0008006" key="4">
    <source>
        <dbReference type="Google" id="ProtNLM"/>
    </source>
</evidence>
<dbReference type="Proteomes" id="UP001595722">
    <property type="component" value="Unassembled WGS sequence"/>
</dbReference>
<dbReference type="PROSITE" id="PS51257">
    <property type="entry name" value="PROKAR_LIPOPROTEIN"/>
    <property type="match status" value="1"/>
</dbReference>
<dbReference type="PANTHER" id="PTHR41339:SF1">
    <property type="entry name" value="SECRETED PROTEIN"/>
    <property type="match status" value="1"/>
</dbReference>
<reference evidence="3" key="1">
    <citation type="journal article" date="2019" name="Int. J. Syst. Evol. Microbiol.">
        <title>The Global Catalogue of Microorganisms (GCM) 10K type strain sequencing project: providing services to taxonomists for standard genome sequencing and annotation.</title>
        <authorList>
            <consortium name="The Broad Institute Genomics Platform"/>
            <consortium name="The Broad Institute Genome Sequencing Center for Infectious Disease"/>
            <person name="Wu L."/>
            <person name="Ma J."/>
        </authorList>
    </citation>
    <scope>NUCLEOTIDE SEQUENCE [LARGE SCALE GENOMIC DNA]</scope>
    <source>
        <strain evidence="3">KCTC 42424</strain>
    </source>
</reference>
<evidence type="ECO:0000313" key="3">
    <source>
        <dbReference type="Proteomes" id="UP001595722"/>
    </source>
</evidence>
<evidence type="ECO:0000313" key="2">
    <source>
        <dbReference type="EMBL" id="MFC3678968.1"/>
    </source>
</evidence>
<dbReference type="EMBL" id="JBHRYB010000001">
    <property type="protein sequence ID" value="MFC3678968.1"/>
    <property type="molecule type" value="Genomic_DNA"/>
</dbReference>
<accession>A0ABV7VPS1</accession>
<evidence type="ECO:0000256" key="1">
    <source>
        <dbReference type="SAM" id="MobiDB-lite"/>
    </source>
</evidence>
<comment type="caution">
    <text evidence="2">The sequence shown here is derived from an EMBL/GenBank/DDBJ whole genome shotgun (WGS) entry which is preliminary data.</text>
</comment>
<gene>
    <name evidence="2" type="ORF">ACFOMG_02420</name>
</gene>
<feature type="region of interest" description="Disordered" evidence="1">
    <location>
        <begin position="286"/>
        <end position="322"/>
    </location>
</feature>
<proteinExistence type="predicted"/>